<dbReference type="Proteomes" id="UP001595812">
    <property type="component" value="Unassembled WGS sequence"/>
</dbReference>
<keyword evidence="2" id="KW-0378">Hydrolase</keyword>
<dbReference type="PANTHER" id="PTHR46825:SF9">
    <property type="entry name" value="BETA-LACTAMASE-RELATED DOMAIN-CONTAINING PROTEIN"/>
    <property type="match status" value="1"/>
</dbReference>
<dbReference type="Gene3D" id="3.40.710.10">
    <property type="entry name" value="DD-peptidase/beta-lactamase superfamily"/>
    <property type="match status" value="1"/>
</dbReference>
<dbReference type="PANTHER" id="PTHR46825">
    <property type="entry name" value="D-ALANYL-D-ALANINE-CARBOXYPEPTIDASE/ENDOPEPTIDASE AMPH"/>
    <property type="match status" value="1"/>
</dbReference>
<reference evidence="3" key="1">
    <citation type="journal article" date="2019" name="Int. J. Syst. Evol. Microbiol.">
        <title>The Global Catalogue of Microorganisms (GCM) 10K type strain sequencing project: providing services to taxonomists for standard genome sequencing and annotation.</title>
        <authorList>
            <consortium name="The Broad Institute Genomics Platform"/>
            <consortium name="The Broad Institute Genome Sequencing Center for Infectious Disease"/>
            <person name="Wu L."/>
            <person name="Ma J."/>
        </authorList>
    </citation>
    <scope>NUCLEOTIDE SEQUENCE [LARGE SCALE GENOMIC DNA]</scope>
    <source>
        <strain evidence="3">CECT 8979</strain>
    </source>
</reference>
<dbReference type="GO" id="GO:0016787">
    <property type="term" value="F:hydrolase activity"/>
    <property type="evidence" value="ECO:0007669"/>
    <property type="project" value="UniProtKB-KW"/>
</dbReference>
<name>A0ABV8AG62_9FLAO</name>
<feature type="domain" description="Beta-lactamase-related" evidence="1">
    <location>
        <begin position="30"/>
        <end position="252"/>
    </location>
</feature>
<dbReference type="EC" id="3.-.-.-" evidence="2"/>
<evidence type="ECO:0000313" key="3">
    <source>
        <dbReference type="Proteomes" id="UP001595812"/>
    </source>
</evidence>
<sequence>MRIITLFILFGIFIFSCEKRKNDDFVENKIDKLVKRYGELKRFSGAIIVSKNDTIVYDSNFGLADYEHSKPFTNKTAFKIGILSEIITKNIVEELALKKKINLNDSISDYIPELNIKYTIQDLLNHQTHFPSTDILIEKLPDLEYNFIEPVNSYKDSIINTNESAINYNILGLLIERVSKKSFQENLDLYSDLLDLKNTHYSALDKNTAIGYQYHNYRNNGLELQKTSSPDLNVTLSSRGIKSTTKDLLKIAKYNDEKVIDVSGYMKNDGFSFSLYNNPKNETCIIILSNFRHPVAKEITNGIDSILKGRPYKVPLKRQPFDINRNLLSDYEGKYALNKHINFDIITRNDSLYTILGSKEVYLIPQSKNQFYMPDRDAALRFLTNDSGIVDRVELLDGFIKGQIAKRIKYVNKKNFNNYHRTDVFLLFRI</sequence>
<dbReference type="Pfam" id="PF00144">
    <property type="entry name" value="Beta-lactamase"/>
    <property type="match status" value="1"/>
</dbReference>
<dbReference type="PROSITE" id="PS51257">
    <property type="entry name" value="PROKAR_LIPOPROTEIN"/>
    <property type="match status" value="1"/>
</dbReference>
<evidence type="ECO:0000313" key="2">
    <source>
        <dbReference type="EMBL" id="MFC3877076.1"/>
    </source>
</evidence>
<dbReference type="InterPro" id="IPR012338">
    <property type="entry name" value="Beta-lactam/transpept-like"/>
</dbReference>
<dbReference type="EMBL" id="JBHSAT010000004">
    <property type="protein sequence ID" value="MFC3877076.1"/>
    <property type="molecule type" value="Genomic_DNA"/>
</dbReference>
<gene>
    <name evidence="2" type="ORF">ACFOSX_07505</name>
</gene>
<evidence type="ECO:0000259" key="1">
    <source>
        <dbReference type="Pfam" id="PF00144"/>
    </source>
</evidence>
<dbReference type="InterPro" id="IPR050491">
    <property type="entry name" value="AmpC-like"/>
</dbReference>
<comment type="caution">
    <text evidence="2">The sequence shown here is derived from an EMBL/GenBank/DDBJ whole genome shotgun (WGS) entry which is preliminary data.</text>
</comment>
<protein>
    <submittedName>
        <fullName evidence="2">Serine hydrolase domain-containing protein</fullName>
        <ecNumber evidence="2">3.-.-.-</ecNumber>
    </submittedName>
</protein>
<accession>A0ABV8AG62</accession>
<proteinExistence type="predicted"/>
<keyword evidence="3" id="KW-1185">Reference proteome</keyword>
<organism evidence="2 3">
    <name type="scientific">Winogradskyella maritima</name>
    <dbReference type="NCBI Taxonomy" id="1517766"/>
    <lineage>
        <taxon>Bacteria</taxon>
        <taxon>Pseudomonadati</taxon>
        <taxon>Bacteroidota</taxon>
        <taxon>Flavobacteriia</taxon>
        <taxon>Flavobacteriales</taxon>
        <taxon>Flavobacteriaceae</taxon>
        <taxon>Winogradskyella</taxon>
    </lineage>
</organism>
<dbReference type="InterPro" id="IPR001466">
    <property type="entry name" value="Beta-lactam-related"/>
</dbReference>
<dbReference type="SUPFAM" id="SSF56601">
    <property type="entry name" value="beta-lactamase/transpeptidase-like"/>
    <property type="match status" value="1"/>
</dbReference>
<dbReference type="RefSeq" id="WP_386098672.1">
    <property type="nucleotide sequence ID" value="NZ_JBHSAT010000004.1"/>
</dbReference>